<dbReference type="Proteomes" id="UP000199355">
    <property type="component" value="Unassembled WGS sequence"/>
</dbReference>
<name>A0A1G7HT98_9BACT</name>
<accession>A0A1G7HT98</accession>
<dbReference type="Gene3D" id="3.40.50.2000">
    <property type="entry name" value="Glycogen Phosphorylase B"/>
    <property type="match status" value="2"/>
</dbReference>
<dbReference type="OrthoDB" id="9797795at2"/>
<keyword evidence="4" id="KW-1185">Reference proteome</keyword>
<evidence type="ECO:0000256" key="1">
    <source>
        <dbReference type="ARBA" id="ARBA00022676"/>
    </source>
</evidence>
<dbReference type="STRING" id="571438.SAMN05192586_10122"/>
<dbReference type="PANTHER" id="PTHR30160">
    <property type="entry name" value="TETRAACYLDISACCHARIDE 4'-KINASE-RELATED"/>
    <property type="match status" value="1"/>
</dbReference>
<dbReference type="InterPro" id="IPR002201">
    <property type="entry name" value="Glyco_trans_9"/>
</dbReference>
<sequence>MDGRTAAPNTADAAEAGVSLVVNLTRLGDLLQSQALIADLHRRGRRVHLVCLENFAAAGALLRHVERIWPLPGPRLLALLDRDWRLAAGDLLDWTRGLRAATNPRELINLTTTLPARLLTRLLAGPDRPVRGFDLDAEGFGRNNGLWASFLNGTTAGRLNAPFNLVDMFRMLGGPRGSAAAMRAGDAALRQPSPQAGEAARALLAAAPAAAQGFVGLQLGASEARRQWPVAHFAAVGDRLWRELRLCPVLLGAPGEVPLAGEYAALAAAPFCDAVGRTDLAQLAAVLAHMRLLITNDTGTMHLAAGLGLPSLALFLATAQPWDTGPYLPGCCCLEPAMDCHPCPYNRPCPHGLACLKRISPASVAALVLAWARTGRWEDAPLAQAGREARIWLSERDADNFMDLRELAGREREDRSLWMRQQRRFWRHILDDMDRPTSTALTSAAVPACSPSFVQEVGAALEQAEGLLEAIAAQGALVGKSVRAGALLLRNCERLQLLLDGCAPLAALGGFWRELRQARGEQLTVFLQFSGRLAVYLRQWRANL</sequence>
<protein>
    <submittedName>
        <fullName evidence="3">ADP-heptose:LPS heptosyltransferase</fullName>
    </submittedName>
</protein>
<reference evidence="4" key="1">
    <citation type="submission" date="2016-10" db="EMBL/GenBank/DDBJ databases">
        <authorList>
            <person name="Varghese N."/>
            <person name="Submissions S."/>
        </authorList>
    </citation>
    <scope>NUCLEOTIDE SEQUENCE [LARGE SCALE GENOMIC DNA]</scope>
    <source>
        <strain evidence="4">KHC7</strain>
    </source>
</reference>
<dbReference type="Pfam" id="PF01075">
    <property type="entry name" value="Glyco_transf_9"/>
    <property type="match status" value="1"/>
</dbReference>
<evidence type="ECO:0000256" key="2">
    <source>
        <dbReference type="ARBA" id="ARBA00022679"/>
    </source>
</evidence>
<evidence type="ECO:0000313" key="3">
    <source>
        <dbReference type="EMBL" id="SDF03568.1"/>
    </source>
</evidence>
<dbReference type="RefSeq" id="WP_092152306.1">
    <property type="nucleotide sequence ID" value="NZ_FNBX01000001.1"/>
</dbReference>
<dbReference type="PANTHER" id="PTHR30160:SF7">
    <property type="entry name" value="ADP-HEPTOSE--LPS HEPTOSYLTRANSFERASE 2"/>
    <property type="match status" value="1"/>
</dbReference>
<keyword evidence="2 3" id="KW-0808">Transferase</keyword>
<dbReference type="GO" id="GO:0005829">
    <property type="term" value="C:cytosol"/>
    <property type="evidence" value="ECO:0007669"/>
    <property type="project" value="TreeGrafter"/>
</dbReference>
<dbReference type="InterPro" id="IPR051199">
    <property type="entry name" value="LPS_LOS_Heptosyltrfase"/>
</dbReference>
<dbReference type="CDD" id="cd03789">
    <property type="entry name" value="GT9_LPS_heptosyltransferase"/>
    <property type="match status" value="1"/>
</dbReference>
<dbReference type="AlphaFoldDB" id="A0A1G7HT98"/>
<evidence type="ECO:0000313" key="4">
    <source>
        <dbReference type="Proteomes" id="UP000199355"/>
    </source>
</evidence>
<dbReference type="GO" id="GO:0009244">
    <property type="term" value="P:lipopolysaccharide core region biosynthetic process"/>
    <property type="evidence" value="ECO:0007669"/>
    <property type="project" value="TreeGrafter"/>
</dbReference>
<dbReference type="EMBL" id="FNBX01000001">
    <property type="protein sequence ID" value="SDF03568.1"/>
    <property type="molecule type" value="Genomic_DNA"/>
</dbReference>
<keyword evidence="1" id="KW-0328">Glycosyltransferase</keyword>
<organism evidence="3 4">
    <name type="scientific">Desulfovibrio legallii</name>
    <dbReference type="NCBI Taxonomy" id="571438"/>
    <lineage>
        <taxon>Bacteria</taxon>
        <taxon>Pseudomonadati</taxon>
        <taxon>Thermodesulfobacteriota</taxon>
        <taxon>Desulfovibrionia</taxon>
        <taxon>Desulfovibrionales</taxon>
        <taxon>Desulfovibrionaceae</taxon>
        <taxon>Desulfovibrio</taxon>
    </lineage>
</organism>
<dbReference type="GO" id="GO:0008713">
    <property type="term" value="F:ADP-heptose-lipopolysaccharide heptosyltransferase activity"/>
    <property type="evidence" value="ECO:0007669"/>
    <property type="project" value="TreeGrafter"/>
</dbReference>
<gene>
    <name evidence="3" type="ORF">SAMN05192586_10122</name>
</gene>
<dbReference type="SUPFAM" id="SSF53756">
    <property type="entry name" value="UDP-Glycosyltransferase/glycogen phosphorylase"/>
    <property type="match status" value="1"/>
</dbReference>
<proteinExistence type="predicted"/>